<comment type="caution">
    <text evidence="1">The sequence shown here is derived from an EMBL/GenBank/DDBJ whole genome shotgun (WGS) entry which is preliminary data.</text>
</comment>
<evidence type="ECO:0000313" key="2">
    <source>
        <dbReference type="Proteomes" id="UP000322234"/>
    </source>
</evidence>
<accession>A0A6B0QTA2</accession>
<keyword evidence="2" id="KW-1185">Reference proteome</keyword>
<organism evidence="1 2">
    <name type="scientific">Bos mutus</name>
    <name type="common">wild yak</name>
    <dbReference type="NCBI Taxonomy" id="72004"/>
    <lineage>
        <taxon>Eukaryota</taxon>
        <taxon>Metazoa</taxon>
        <taxon>Chordata</taxon>
        <taxon>Craniata</taxon>
        <taxon>Vertebrata</taxon>
        <taxon>Euteleostomi</taxon>
        <taxon>Mammalia</taxon>
        <taxon>Eutheria</taxon>
        <taxon>Laurasiatheria</taxon>
        <taxon>Artiodactyla</taxon>
        <taxon>Ruminantia</taxon>
        <taxon>Pecora</taxon>
        <taxon>Bovidae</taxon>
        <taxon>Bovinae</taxon>
        <taxon>Bos</taxon>
    </lineage>
</organism>
<gene>
    <name evidence="1" type="ORF">E5288_WYG012727</name>
</gene>
<evidence type="ECO:0000313" key="1">
    <source>
        <dbReference type="EMBL" id="MXQ81128.1"/>
    </source>
</evidence>
<proteinExistence type="predicted"/>
<sequence length="239" mass="26834">MSDRAPSVELSRICAEYLFYVCYSIIPSPLQIYPESLLPILLFPLSTYIPKGKLTSTGEGYSKRRELHVQRSAEEVVMEGQCGYTASGGGRERHEMKRELCGSPGTVHQVRDILPLSRCSASEETLHSSHEEEDPLKGMEPYLVRRLSCRNIQLPPLAFRQLEQADLKSESENLQRPTSLPLKILPLIAITSADSSGCHHCPCGAALMFLCYIERKRELSTIYSKPVYLQLNSLYLPSS</sequence>
<reference evidence="1" key="1">
    <citation type="submission" date="2019-10" db="EMBL/GenBank/DDBJ databases">
        <title>The sequence and de novo assembly of the wild yak genome.</title>
        <authorList>
            <person name="Liu Y."/>
        </authorList>
    </citation>
    <scope>NUCLEOTIDE SEQUENCE [LARGE SCALE GENOMIC DNA]</scope>
    <source>
        <strain evidence="1">WY2019</strain>
    </source>
</reference>
<dbReference type="EMBL" id="VBQZ03000006">
    <property type="protein sequence ID" value="MXQ81128.1"/>
    <property type="molecule type" value="Genomic_DNA"/>
</dbReference>
<protein>
    <submittedName>
        <fullName evidence="1">Uncharacterized protein</fullName>
    </submittedName>
</protein>
<dbReference type="AlphaFoldDB" id="A0A6B0QTA2"/>
<dbReference type="Proteomes" id="UP000322234">
    <property type="component" value="Unassembled WGS sequence"/>
</dbReference>
<name>A0A6B0QTA2_9CETA</name>